<feature type="signal peptide" evidence="1">
    <location>
        <begin position="1"/>
        <end position="18"/>
    </location>
</feature>
<organism evidence="2 3">
    <name type="scientific">Nonlabens spongiae</name>
    <dbReference type="NCBI Taxonomy" id="331648"/>
    <lineage>
        <taxon>Bacteria</taxon>
        <taxon>Pseudomonadati</taxon>
        <taxon>Bacteroidota</taxon>
        <taxon>Flavobacteriia</taxon>
        <taxon>Flavobacteriales</taxon>
        <taxon>Flavobacteriaceae</taxon>
        <taxon>Nonlabens</taxon>
    </lineage>
</organism>
<dbReference type="AlphaFoldDB" id="A0A1W6MMP2"/>
<feature type="chain" id="PRO_5013207304" description="OmpA-like domain-containing protein" evidence="1">
    <location>
        <begin position="19"/>
        <end position="620"/>
    </location>
</feature>
<name>A0A1W6MMP2_9FLAO</name>
<dbReference type="OrthoDB" id="632640at2"/>
<dbReference type="STRING" id="331648.BST97_12990"/>
<reference evidence="2 3" key="1">
    <citation type="submission" date="2016-11" db="EMBL/GenBank/DDBJ databases">
        <title>Trade-off between light-utilization and light-protection in marine flavobacteria.</title>
        <authorList>
            <person name="Kumagai Y."/>
        </authorList>
    </citation>
    <scope>NUCLEOTIDE SEQUENCE [LARGE SCALE GENOMIC DNA]</scope>
    <source>
        <strain evidence="2 3">JCM 13191</strain>
    </source>
</reference>
<evidence type="ECO:0000313" key="2">
    <source>
        <dbReference type="EMBL" id="ARN78832.1"/>
    </source>
</evidence>
<gene>
    <name evidence="2" type="ORF">BST97_12990</name>
</gene>
<dbReference type="Proteomes" id="UP000193431">
    <property type="component" value="Chromosome"/>
</dbReference>
<evidence type="ECO:0000256" key="1">
    <source>
        <dbReference type="SAM" id="SignalP"/>
    </source>
</evidence>
<keyword evidence="1" id="KW-0732">Signal</keyword>
<dbReference type="EMBL" id="CP019344">
    <property type="protein sequence ID" value="ARN78832.1"/>
    <property type="molecule type" value="Genomic_DNA"/>
</dbReference>
<keyword evidence="3" id="KW-1185">Reference proteome</keyword>
<sequence>MKKPLLLLTLFLSTITLAQQNPYGIDTTYDPNRVDCQQFLQILNSRAKEVKFGIRRKGQRLYLSTTDENFIKRLLPGRDDGIAVDVVSKSRYACDTKPENVQIRGTLLKPSYSKTFTKKYDEKEKIFSVPVGMVPTELQNDDLEFNILFLRNKQLCSYYVLYNLESYPWELMDMGLYLDDIVYKNRSRENTETIERFKTLKFTVPFEKNKTAYAPEDIKPLYDSLELTNYNIKKIDIKAYASVEGTTEGNLKLQKGRAESIVQSLQSFQTDNIETQIETAENWVEFLDDVKETSYADLATKSQKQIKAALTGKTSSDLEPILADHRKAIVTLKMNKIDLLKDKTIDELIVDFKANLGNESMEEAKKIYYTLVDKILEKNEPSNLEALKLPVQKKYVPFNNSTRSLEFFFDNRQALIVKTALNELEKLDPGNKKIKYNKVVMDFMLLRARAGGVTEKTLEKDIKALTKYGIIKPHIERFMINLHIIKAQNYMQEHKFKEKDKAVKYIYDHYKKARLSDADYVSLAQYLTYFDSVDKAVELLDPKAKELTVDQNILFYYLNLTIVDRERTAQPEYRTIMQNAIDKNKARFCKLFDPALEDGVTFQLLEDEYLRSTYCETCID</sequence>
<protein>
    <recommendedName>
        <fullName evidence="4">OmpA-like domain-containing protein</fullName>
    </recommendedName>
</protein>
<proteinExistence type="predicted"/>
<accession>A0A1W6MMP2</accession>
<dbReference type="RefSeq" id="WP_085767638.1">
    <property type="nucleotide sequence ID" value="NZ_CP019344.1"/>
</dbReference>
<evidence type="ECO:0008006" key="4">
    <source>
        <dbReference type="Google" id="ProtNLM"/>
    </source>
</evidence>
<evidence type="ECO:0000313" key="3">
    <source>
        <dbReference type="Proteomes" id="UP000193431"/>
    </source>
</evidence>